<evidence type="ECO:0000256" key="4">
    <source>
        <dbReference type="SAM" id="SignalP"/>
    </source>
</evidence>
<dbReference type="Gene3D" id="2.40.40.10">
    <property type="entry name" value="RlpA-like domain"/>
    <property type="match status" value="1"/>
</dbReference>
<evidence type="ECO:0000256" key="2">
    <source>
        <dbReference type="ARBA" id="ARBA00010421"/>
    </source>
</evidence>
<dbReference type="SUPFAM" id="SSF50685">
    <property type="entry name" value="Barwin-like endoglucanases"/>
    <property type="match status" value="1"/>
</dbReference>
<gene>
    <name evidence="5" type="ORF">EDB92DRAFT_2066536</name>
</gene>
<evidence type="ECO:0000256" key="1">
    <source>
        <dbReference type="ARBA" id="ARBA00004613"/>
    </source>
</evidence>
<evidence type="ECO:0000313" key="5">
    <source>
        <dbReference type="EMBL" id="KAH8991576.1"/>
    </source>
</evidence>
<keyword evidence="4" id="KW-0732">Signal</keyword>
<dbReference type="Pfam" id="PF07249">
    <property type="entry name" value="Cerato-platanin"/>
    <property type="match status" value="1"/>
</dbReference>
<keyword evidence="3" id="KW-0964">Secreted</keyword>
<organism evidence="5 6">
    <name type="scientific">Lactarius akahatsu</name>
    <dbReference type="NCBI Taxonomy" id="416441"/>
    <lineage>
        <taxon>Eukaryota</taxon>
        <taxon>Fungi</taxon>
        <taxon>Dikarya</taxon>
        <taxon>Basidiomycota</taxon>
        <taxon>Agaricomycotina</taxon>
        <taxon>Agaricomycetes</taxon>
        <taxon>Russulales</taxon>
        <taxon>Russulaceae</taxon>
        <taxon>Lactarius</taxon>
    </lineage>
</organism>
<dbReference type="AlphaFoldDB" id="A0AAD4LK64"/>
<reference evidence="5" key="1">
    <citation type="submission" date="2022-01" db="EMBL/GenBank/DDBJ databases">
        <title>Comparative genomics reveals a dynamic genome evolution in the ectomycorrhizal milk-cap (Lactarius) mushrooms.</title>
        <authorList>
            <consortium name="DOE Joint Genome Institute"/>
            <person name="Lebreton A."/>
            <person name="Tang N."/>
            <person name="Kuo A."/>
            <person name="LaButti K."/>
            <person name="Drula E."/>
            <person name="Barry K."/>
            <person name="Clum A."/>
            <person name="Lipzen A."/>
            <person name="Mousain D."/>
            <person name="Ng V."/>
            <person name="Wang R."/>
            <person name="Wang X."/>
            <person name="Dai Y."/>
            <person name="Henrissat B."/>
            <person name="Grigoriev I.V."/>
            <person name="Guerin-Laguette A."/>
            <person name="Yu F."/>
            <person name="Martin F.M."/>
        </authorList>
    </citation>
    <scope>NUCLEOTIDE SEQUENCE</scope>
    <source>
        <strain evidence="5">QP</strain>
    </source>
</reference>
<dbReference type="CDD" id="cd22778">
    <property type="entry name" value="DPBB_CEPL-like"/>
    <property type="match status" value="1"/>
</dbReference>
<feature type="chain" id="PRO_5042026404" evidence="4">
    <location>
        <begin position="20"/>
        <end position="138"/>
    </location>
</feature>
<dbReference type="Proteomes" id="UP001201163">
    <property type="component" value="Unassembled WGS sequence"/>
</dbReference>
<dbReference type="GO" id="GO:0005576">
    <property type="term" value="C:extracellular region"/>
    <property type="evidence" value="ECO:0007669"/>
    <property type="project" value="UniProtKB-SubCell"/>
</dbReference>
<comment type="subcellular location">
    <subcellularLocation>
        <location evidence="1">Secreted</location>
    </subcellularLocation>
</comment>
<proteinExistence type="inferred from homology"/>
<dbReference type="EMBL" id="JAKELL010000026">
    <property type="protein sequence ID" value="KAH8991576.1"/>
    <property type="molecule type" value="Genomic_DNA"/>
</dbReference>
<sequence>MKLTSTIVSLAALFTVAFADNVRYNTFYDNASTSLNNVACSNGENGLITKGFTTLGSLPTFPNVGGVYAVKGWNSPQCGSCWRLTYKGKSIYVTAIDTIFDGFDISLGGMNTLTNGKARVLDRVDALATQVDAWHCGL</sequence>
<dbReference type="InterPro" id="IPR036908">
    <property type="entry name" value="RlpA-like_sf"/>
</dbReference>
<evidence type="ECO:0000313" key="6">
    <source>
        <dbReference type="Proteomes" id="UP001201163"/>
    </source>
</evidence>
<comment type="caution">
    <text evidence="5">The sequence shown here is derived from an EMBL/GenBank/DDBJ whole genome shotgun (WGS) entry which is preliminary data.</text>
</comment>
<keyword evidence="6" id="KW-1185">Reference proteome</keyword>
<dbReference type="InterPro" id="IPR010829">
    <property type="entry name" value="Cerato-platanin"/>
</dbReference>
<feature type="signal peptide" evidence="4">
    <location>
        <begin position="1"/>
        <end position="19"/>
    </location>
</feature>
<comment type="similarity">
    <text evidence="2">Belongs to the cerato-platanin family.</text>
</comment>
<accession>A0AAD4LK64</accession>
<name>A0AAD4LK64_9AGAM</name>
<evidence type="ECO:0000256" key="3">
    <source>
        <dbReference type="ARBA" id="ARBA00022525"/>
    </source>
</evidence>
<protein>
    <submittedName>
        <fullName evidence="5">Immunomodulatory protein</fullName>
    </submittedName>
</protein>